<feature type="transmembrane region" description="Helical" evidence="1">
    <location>
        <begin position="47"/>
        <end position="67"/>
    </location>
</feature>
<feature type="transmembrane region" description="Helical" evidence="1">
    <location>
        <begin position="21"/>
        <end position="41"/>
    </location>
</feature>
<feature type="domain" description="YdbS-like PH" evidence="2">
    <location>
        <begin position="73"/>
        <end position="152"/>
    </location>
</feature>
<accession>A0A3N9U4N0</accession>
<feature type="transmembrane region" description="Helical" evidence="1">
    <location>
        <begin position="196"/>
        <end position="221"/>
    </location>
</feature>
<dbReference type="PANTHER" id="PTHR34473">
    <property type="entry name" value="UPF0699 TRANSMEMBRANE PROTEIN YDBS"/>
    <property type="match status" value="1"/>
</dbReference>
<name>A0A3N9U4N0_9BACI</name>
<dbReference type="RefSeq" id="WP_124766892.1">
    <property type="nucleotide sequence ID" value="NZ_JAFBDY010000033.1"/>
</dbReference>
<feature type="transmembrane region" description="Helical" evidence="1">
    <location>
        <begin position="241"/>
        <end position="268"/>
    </location>
</feature>
<dbReference type="PIRSF" id="PIRSF026631">
    <property type="entry name" value="UCP026631"/>
    <property type="match status" value="1"/>
</dbReference>
<dbReference type="InterPro" id="IPR005182">
    <property type="entry name" value="YdbS-like_PH"/>
</dbReference>
<sequence length="508" mass="58358">MSNEKFKLHPISAVINFVKGLKDLIIPFLIIFVTNGFNFNIDVRQDGFWIEIIPTLIVVVIAFLYLFSGIIKWWTFVYWFEDNELRVKYGLFVKKKRFIPFDRIQGLNYKEGIFHRIFGLVQVMVETAGSTNGRPEAELTAITKDAAQRIEKETQRAKQSLDVLTNVEQLHDSSDELLQSERTTSRVVRKMTPKDLVILATTSNGIGVVLTGLVAVLSQFAEFIPYELIYEEIAGFIKFGFAVVALAVFVVFLFAWIISVLITFINYYDFTIIEENERLIVSRGLLEKKRVTIPLNRVQAIKIVENPLRQLFGYATIVVESASGGFGEKEKKITLIPLIPKKKMNGPLQELFPQFEWSPILSKPPKRAKPFFYRIDFIWLVPIVGLCTYFFYPFGLLSILLIIPTILLGIWQYRTAGYSIKRNQLTIVYRIISRVTFVVEKKRIQALERRQSYFQNRRQIASIEATVMSGLAGASAKAPNLNVKDVDTVMDWFDRSKEGIEEGIEQQE</sequence>
<dbReference type="OrthoDB" id="2195155at2"/>
<dbReference type="EMBL" id="RRCT01000031">
    <property type="protein sequence ID" value="RQW71577.1"/>
    <property type="molecule type" value="Genomic_DNA"/>
</dbReference>
<feature type="domain" description="YdbS-like PH" evidence="2">
    <location>
        <begin position="267"/>
        <end position="336"/>
    </location>
</feature>
<evidence type="ECO:0000313" key="3">
    <source>
        <dbReference type="EMBL" id="RQW71577.1"/>
    </source>
</evidence>
<keyword evidence="1" id="KW-0472">Membrane</keyword>
<feature type="transmembrane region" description="Helical" evidence="1">
    <location>
        <begin position="371"/>
        <end position="391"/>
    </location>
</feature>
<evidence type="ECO:0000313" key="4">
    <source>
        <dbReference type="Proteomes" id="UP000274033"/>
    </source>
</evidence>
<dbReference type="Pfam" id="PF03703">
    <property type="entry name" value="bPH_2"/>
    <property type="match status" value="3"/>
</dbReference>
<keyword evidence="1" id="KW-1133">Transmembrane helix</keyword>
<gene>
    <name evidence="3" type="ORF">EBB45_18880</name>
</gene>
<feature type="domain" description="YdbS-like PH" evidence="2">
    <location>
        <begin position="413"/>
        <end position="492"/>
    </location>
</feature>
<organism evidence="3 4">
    <name type="scientific">Lysinibacillus composti</name>
    <dbReference type="NCBI Taxonomy" id="720633"/>
    <lineage>
        <taxon>Bacteria</taxon>
        <taxon>Bacillati</taxon>
        <taxon>Bacillota</taxon>
        <taxon>Bacilli</taxon>
        <taxon>Bacillales</taxon>
        <taxon>Bacillaceae</taxon>
        <taxon>Lysinibacillus</taxon>
    </lineage>
</organism>
<evidence type="ECO:0000259" key="2">
    <source>
        <dbReference type="Pfam" id="PF03703"/>
    </source>
</evidence>
<dbReference type="PANTHER" id="PTHR34473:SF2">
    <property type="entry name" value="UPF0699 TRANSMEMBRANE PROTEIN YDBT"/>
    <property type="match status" value="1"/>
</dbReference>
<dbReference type="Proteomes" id="UP000274033">
    <property type="component" value="Unassembled WGS sequence"/>
</dbReference>
<comment type="caution">
    <text evidence="3">The sequence shown here is derived from an EMBL/GenBank/DDBJ whole genome shotgun (WGS) entry which is preliminary data.</text>
</comment>
<dbReference type="AlphaFoldDB" id="A0A3N9U4N0"/>
<keyword evidence="4" id="KW-1185">Reference proteome</keyword>
<dbReference type="InterPro" id="IPR014529">
    <property type="entry name" value="UCP026631"/>
</dbReference>
<evidence type="ECO:0000256" key="1">
    <source>
        <dbReference type="SAM" id="Phobius"/>
    </source>
</evidence>
<keyword evidence="1" id="KW-0812">Transmembrane</keyword>
<proteinExistence type="predicted"/>
<protein>
    <recommendedName>
        <fullName evidence="2">YdbS-like PH domain-containing protein</fullName>
    </recommendedName>
</protein>
<feature type="transmembrane region" description="Helical" evidence="1">
    <location>
        <begin position="397"/>
        <end position="413"/>
    </location>
</feature>
<reference evidence="3 4" key="1">
    <citation type="journal article" date="2013" name="J. Microbiol.">
        <title>Lysinibacillus chungkukjangi sp. nov., isolated from Chungkukjang, Korean fermented soybean food.</title>
        <authorList>
            <person name="Kim S.J."/>
            <person name="Jang Y.H."/>
            <person name="Hamada M."/>
            <person name="Ahn J.H."/>
            <person name="Weon H.Y."/>
            <person name="Suzuki K."/>
            <person name="Whang K.S."/>
            <person name="Kwon S.W."/>
        </authorList>
    </citation>
    <scope>NUCLEOTIDE SEQUENCE [LARGE SCALE GENOMIC DNA]</scope>
    <source>
        <strain evidence="3 4">MCCC 1A12701</strain>
    </source>
</reference>